<dbReference type="OrthoDB" id="7363288at2"/>
<sequence>MTRIPLALIALTLLSACETVKGVGRDVTNTADAVQNAF</sequence>
<dbReference type="RefSeq" id="WP_074254835.1">
    <property type="nucleotide sequence ID" value="NZ_FSRL01000001.1"/>
</dbReference>
<dbReference type="AlphaFoldDB" id="A0A1N6EEH5"/>
<reference evidence="2" key="1">
    <citation type="submission" date="2016-11" db="EMBL/GenBank/DDBJ databases">
        <authorList>
            <person name="Varghese N."/>
            <person name="Submissions S."/>
        </authorList>
    </citation>
    <scope>NUCLEOTIDE SEQUENCE [LARGE SCALE GENOMIC DNA]</scope>
    <source>
        <strain evidence="2">DSM 29440</strain>
    </source>
</reference>
<dbReference type="Proteomes" id="UP000184932">
    <property type="component" value="Unassembled WGS sequence"/>
</dbReference>
<gene>
    <name evidence="1" type="ORF">SAMN05444002_0676</name>
</gene>
<dbReference type="EMBL" id="FSRL01000001">
    <property type="protein sequence ID" value="SIN81448.1"/>
    <property type="molecule type" value="Genomic_DNA"/>
</dbReference>
<name>A0A1N6EEH5_9RHOB</name>
<accession>A0A1N6EEH5</accession>
<organism evidence="1 2">
    <name type="scientific">Vannielia litorea</name>
    <dbReference type="NCBI Taxonomy" id="1217970"/>
    <lineage>
        <taxon>Bacteria</taxon>
        <taxon>Pseudomonadati</taxon>
        <taxon>Pseudomonadota</taxon>
        <taxon>Alphaproteobacteria</taxon>
        <taxon>Rhodobacterales</taxon>
        <taxon>Paracoccaceae</taxon>
        <taxon>Vannielia</taxon>
    </lineage>
</organism>
<evidence type="ECO:0000313" key="1">
    <source>
        <dbReference type="EMBL" id="SIN81448.1"/>
    </source>
</evidence>
<keyword evidence="2" id="KW-1185">Reference proteome</keyword>
<dbReference type="PROSITE" id="PS51257">
    <property type="entry name" value="PROKAR_LIPOPROTEIN"/>
    <property type="match status" value="1"/>
</dbReference>
<proteinExistence type="predicted"/>
<evidence type="ECO:0000313" key="2">
    <source>
        <dbReference type="Proteomes" id="UP000184932"/>
    </source>
</evidence>
<protein>
    <submittedName>
        <fullName evidence="1">Uncharacterized protein</fullName>
    </submittedName>
</protein>